<proteinExistence type="inferred from homology"/>
<evidence type="ECO:0000313" key="20">
    <source>
        <dbReference type="WBParaSite" id="ACRNAN_Path_1311.g5149.t1"/>
    </source>
</evidence>
<evidence type="ECO:0000256" key="11">
    <source>
        <dbReference type="ARBA" id="ARBA00022989"/>
    </source>
</evidence>
<dbReference type="SUPFAM" id="SSF58038">
    <property type="entry name" value="SNARE fusion complex"/>
    <property type="match status" value="1"/>
</dbReference>
<dbReference type="InterPro" id="IPR010908">
    <property type="entry name" value="Longin_dom"/>
</dbReference>
<dbReference type="InterPro" id="IPR001296">
    <property type="entry name" value="Glyco_trans_1"/>
</dbReference>
<sequence length="557" mass="64095">MQDKFRDNDLNFIVFTGDCDATQDEILEKAKIRFNVEVDRKNLRFIYLKSRWLVEAENYPRFTLLLQTLAGFIVGCEALWKANPEVFIDSMGYPFTLPLFRWIAGSKVACYVHYPTITSEMIGLVESRTVSYNNDARIAYNRLLTNAKVLYYRMFALLYRLCGMCSNVVMVNGSWTENHINELWKVKATKVYPPCDVAELLALPKHAEKILSSENRINILSIGQIRPEKNYPLQLEAISEVKKRLADYNSHIKIRLLITGSCRHEEDMQRAKMLKEKAEHEFGLTDEDVEWNLNVTIDRLRELLQNSLIGIHTMWNEHFGISVVEGLAASSIMVAHNSGGPKLDIIGVDEQCGFLANSVTEYADAIMQVINISKEQRDIIRKNARESFFQRSSVKEFMEFAGKLSVERSSTSTRSSIKEQEYFCHCYVRADNLAGLCVTDSEYQARVAFSMLTKVMDEFEQAIPASKWPLIPNEKDCQFTKLNELLVKWQNPREADALTRVQDEVQETKIVLHDTIQAVLDRGEKLDDLVRQSESLSDSSKIFYTQARKMNKCCNWV</sequence>
<dbReference type="Pfam" id="PF00957">
    <property type="entry name" value="Synaptobrevin"/>
    <property type="match status" value="1"/>
</dbReference>
<evidence type="ECO:0000313" key="19">
    <source>
        <dbReference type="Proteomes" id="UP000887540"/>
    </source>
</evidence>
<evidence type="ECO:0000256" key="3">
    <source>
        <dbReference type="ARBA" id="ARBA00008025"/>
    </source>
</evidence>
<dbReference type="GO" id="GO:0005789">
    <property type="term" value="C:endoplasmic reticulum membrane"/>
    <property type="evidence" value="ECO:0007669"/>
    <property type="project" value="UniProtKB-SubCell"/>
</dbReference>
<dbReference type="Pfam" id="PF13774">
    <property type="entry name" value="Longin"/>
    <property type="match status" value="1"/>
</dbReference>
<dbReference type="Proteomes" id="UP000887540">
    <property type="component" value="Unplaced"/>
</dbReference>
<comment type="subcellular location">
    <subcellularLocation>
        <location evidence="1">Endoplasmic reticulum membrane</location>
        <topology evidence="1">Single-pass membrane protein</topology>
    </subcellularLocation>
</comment>
<evidence type="ECO:0000259" key="17">
    <source>
        <dbReference type="PROSITE" id="PS50859"/>
    </source>
</evidence>
<dbReference type="SMART" id="SM01270">
    <property type="entry name" value="Longin"/>
    <property type="match status" value="1"/>
</dbReference>
<evidence type="ECO:0000259" key="18">
    <source>
        <dbReference type="PROSITE" id="PS50892"/>
    </source>
</evidence>
<keyword evidence="11" id="KW-1133">Transmembrane helix</keyword>
<dbReference type="SUPFAM" id="SSF64356">
    <property type="entry name" value="SNARE-like"/>
    <property type="match status" value="1"/>
</dbReference>
<dbReference type="SUPFAM" id="SSF53756">
    <property type="entry name" value="UDP-Glycosyltransferase/glycogen phosphorylase"/>
    <property type="match status" value="1"/>
</dbReference>
<dbReference type="GO" id="GO:0004377">
    <property type="term" value="F:GDP-Man:Man(3)GlcNAc(2)-PP-Dol alpha-1,2-mannosyltransferase activity"/>
    <property type="evidence" value="ECO:0007669"/>
    <property type="project" value="UniProtKB-UniRule"/>
</dbReference>
<evidence type="ECO:0000256" key="14">
    <source>
        <dbReference type="ARBA" id="ARBA00045128"/>
    </source>
</evidence>
<comment type="similarity">
    <text evidence="4 16">Belongs to the glycosyltransferase group 1 family. Glycosyltransferase 4 subfamily.</text>
</comment>
<keyword evidence="19" id="KW-1185">Reference proteome</keyword>
<organism evidence="19 20">
    <name type="scientific">Acrobeloides nanus</name>
    <dbReference type="NCBI Taxonomy" id="290746"/>
    <lineage>
        <taxon>Eukaryota</taxon>
        <taxon>Metazoa</taxon>
        <taxon>Ecdysozoa</taxon>
        <taxon>Nematoda</taxon>
        <taxon>Chromadorea</taxon>
        <taxon>Rhabditida</taxon>
        <taxon>Tylenchina</taxon>
        <taxon>Cephalobomorpha</taxon>
        <taxon>Cephaloboidea</taxon>
        <taxon>Cephalobidae</taxon>
        <taxon>Acrobeloides</taxon>
    </lineage>
</organism>
<feature type="domain" description="Longin" evidence="17">
    <location>
        <begin position="354"/>
        <end position="483"/>
    </location>
</feature>
<dbReference type="PROSITE" id="PS50892">
    <property type="entry name" value="V_SNARE"/>
    <property type="match status" value="1"/>
</dbReference>
<dbReference type="CDD" id="cd14824">
    <property type="entry name" value="Longin"/>
    <property type="match status" value="1"/>
</dbReference>
<dbReference type="AlphaFoldDB" id="A0A914BYR7"/>
<keyword evidence="9" id="KW-0812">Transmembrane</keyword>
<protein>
    <recommendedName>
        <fullName evidence="6 16">GDP-Man:Man(3)GlcNAc(2)-PP-Dol alpha-1,2-mannosyltransferase</fullName>
        <ecNumber evidence="5 16">2.4.1.131</ecNumber>
    </recommendedName>
</protein>
<keyword evidence="10 16" id="KW-0256">Endoplasmic reticulum</keyword>
<reference evidence="20" key="1">
    <citation type="submission" date="2022-11" db="UniProtKB">
        <authorList>
            <consortium name="WormBaseParasite"/>
        </authorList>
    </citation>
    <scope>IDENTIFICATION</scope>
</reference>
<evidence type="ECO:0000256" key="9">
    <source>
        <dbReference type="ARBA" id="ARBA00022692"/>
    </source>
</evidence>
<keyword evidence="8 16" id="KW-0808">Transferase</keyword>
<dbReference type="PROSITE" id="PS50859">
    <property type="entry name" value="LONGIN"/>
    <property type="match status" value="1"/>
</dbReference>
<evidence type="ECO:0000256" key="16">
    <source>
        <dbReference type="RuleBase" id="RU367051"/>
    </source>
</evidence>
<dbReference type="Gene3D" id="1.20.5.110">
    <property type="match status" value="1"/>
</dbReference>
<comment type="catalytic activity">
    <reaction evidence="13 16">
        <text>an alpha-D-Man-(1-&gt;3)-[alpha-D-Man-(1-&gt;6)]-beta-D-Man-(1-&gt;4)-beta-D-GlcNAc-(1-&gt;4)-alpha-D-GlcNAc-diphospho-di-trans,poly-cis-dolichol + 2 GDP-alpha-D-mannose = an alpha-D-Man-(1-&gt;2)-alpha-D-Man-(1-&gt;2)-alpha-D-Man-(1-&gt;3)-[alpha-D-Man-(1-&gt;6)]-beta-D-Man-(1-&gt;4)-beta-D-GlcNAc-(1-&gt;4)-alpha-D-GlcNAc-diphospho-di-trans,poly-cis-dolichol + 2 GDP + 2 H(+)</text>
        <dbReference type="Rhea" id="RHEA:29523"/>
        <dbReference type="Rhea" id="RHEA-COMP:19515"/>
        <dbReference type="Rhea" id="RHEA-COMP:19516"/>
        <dbReference type="ChEBI" id="CHEBI:15378"/>
        <dbReference type="ChEBI" id="CHEBI:57527"/>
        <dbReference type="ChEBI" id="CHEBI:58189"/>
        <dbReference type="ChEBI" id="CHEBI:132511"/>
        <dbReference type="ChEBI" id="CHEBI:132515"/>
        <dbReference type="EC" id="2.4.1.131"/>
    </reaction>
    <physiologicalReaction direction="left-to-right" evidence="13 16">
        <dbReference type="Rhea" id="RHEA:29524"/>
    </physiologicalReaction>
</comment>
<evidence type="ECO:0000256" key="7">
    <source>
        <dbReference type="ARBA" id="ARBA00022676"/>
    </source>
</evidence>
<name>A0A914BYR7_9BILA</name>
<dbReference type="Pfam" id="PF00534">
    <property type="entry name" value="Glycos_transf_1"/>
    <property type="match status" value="1"/>
</dbReference>
<dbReference type="WBParaSite" id="ACRNAN_Path_1311.g5149.t1">
    <property type="protein sequence ID" value="ACRNAN_Path_1311.g5149.t1"/>
    <property type="gene ID" value="ACRNAN_Path_1311.g5149"/>
</dbReference>
<dbReference type="GO" id="GO:0006487">
    <property type="term" value="P:protein N-linked glycosylation"/>
    <property type="evidence" value="ECO:0007669"/>
    <property type="project" value="TreeGrafter"/>
</dbReference>
<dbReference type="Pfam" id="PF15924">
    <property type="entry name" value="ALG11_N"/>
    <property type="match status" value="1"/>
</dbReference>
<dbReference type="CDD" id="cd03806">
    <property type="entry name" value="GT4_ALG11-like"/>
    <property type="match status" value="1"/>
</dbReference>
<evidence type="ECO:0000256" key="8">
    <source>
        <dbReference type="ARBA" id="ARBA00022679"/>
    </source>
</evidence>
<evidence type="ECO:0000256" key="4">
    <source>
        <dbReference type="ARBA" id="ARBA00009481"/>
    </source>
</evidence>
<evidence type="ECO:0000256" key="12">
    <source>
        <dbReference type="ARBA" id="ARBA00023136"/>
    </source>
</evidence>
<evidence type="ECO:0000256" key="15">
    <source>
        <dbReference type="PROSITE-ProRule" id="PRU00290"/>
    </source>
</evidence>
<evidence type="ECO:0000256" key="10">
    <source>
        <dbReference type="ARBA" id="ARBA00022824"/>
    </source>
</evidence>
<dbReference type="InterPro" id="IPR031814">
    <property type="entry name" value="ALG11_N"/>
</dbReference>
<dbReference type="PANTHER" id="PTHR45919">
    <property type="entry name" value="GDP-MAN:MAN(3)GLCNAC(2)-PP-DOL ALPHA-1,2-MANNOSYLTRANSFERASE"/>
    <property type="match status" value="1"/>
</dbReference>
<keyword evidence="12" id="KW-0472">Membrane</keyword>
<comment type="similarity">
    <text evidence="3">Belongs to the synaptobrevin family.</text>
</comment>
<dbReference type="InterPro" id="IPR042855">
    <property type="entry name" value="V_SNARE_CC"/>
</dbReference>
<evidence type="ECO:0000256" key="13">
    <source>
        <dbReference type="ARBA" id="ARBA00045065"/>
    </source>
</evidence>
<comment type="function">
    <text evidence="14">GDP-Man:Man(3)GlcNAc(2)-PP-Dol alpha-1,2-mannosyltransferase that operates in the biosynthetic pathway of dolichol-linked oligosaccharides, the glycan precursors employed in protein asparagine (N)-glycosylation. The assembly of dolichol-linked oligosaccharides begins on the cytosolic side of the endoplasmic reticulum membrane and finishes in its lumen. The sequential addition of sugars to dolichol pyrophosphate produces dolichol-linked oligosaccharides containing fourteen sugars, including two GlcNAcs, nine mannoses and three glucoses. Once assembled, the oligosaccharide is transferred from the lipid to nascent proteins by oligosaccharyltransferases. Catalyzes, on the cytoplasmic face of the endoplasmic reticulum, the addition of the fourth and fifth mannose residues to the dolichol-linked oligosaccharide chain, to produce Man(5)GlcNAc(2)-PP-dolichol core oligosaccharide. Man(5)GlcNAc(2)-PP-dolichol is a substrate for ALG3, the following enzyme in the biosynthetic pathway.</text>
</comment>
<feature type="domain" description="V-SNARE coiled-coil homology" evidence="18">
    <location>
        <begin position="497"/>
        <end position="557"/>
    </location>
</feature>
<dbReference type="EC" id="2.4.1.131" evidence="5 16"/>
<evidence type="ECO:0000256" key="1">
    <source>
        <dbReference type="ARBA" id="ARBA00004389"/>
    </source>
</evidence>
<dbReference type="Gene3D" id="3.30.450.50">
    <property type="entry name" value="Longin domain"/>
    <property type="match status" value="1"/>
</dbReference>
<comment type="pathway">
    <text evidence="2 16">Protein modification; protein glycosylation.</text>
</comment>
<evidence type="ECO:0000256" key="2">
    <source>
        <dbReference type="ARBA" id="ARBA00004922"/>
    </source>
</evidence>
<dbReference type="InterPro" id="IPR038013">
    <property type="entry name" value="ALG11"/>
</dbReference>
<evidence type="ECO:0000256" key="6">
    <source>
        <dbReference type="ARBA" id="ARBA00022018"/>
    </source>
</evidence>
<evidence type="ECO:0000256" key="5">
    <source>
        <dbReference type="ARBA" id="ARBA00012645"/>
    </source>
</evidence>
<keyword evidence="7 16" id="KW-0328">Glycosyltransferase</keyword>
<dbReference type="InterPro" id="IPR011012">
    <property type="entry name" value="Longin-like_dom_sf"/>
</dbReference>
<accession>A0A914BYR7</accession>
<dbReference type="PANTHER" id="PTHR45919:SF1">
    <property type="entry name" value="GDP-MAN:MAN(3)GLCNAC(2)-PP-DOL ALPHA-1,2-MANNOSYLTRANSFERASE"/>
    <property type="match status" value="1"/>
</dbReference>
<keyword evidence="15" id="KW-0175">Coiled coil</keyword>